<accession>E3HCZ5</accession>
<evidence type="ECO:0000256" key="4">
    <source>
        <dbReference type="ARBA" id="ARBA00023136"/>
    </source>
</evidence>
<dbReference type="GO" id="GO:0016020">
    <property type="term" value="C:membrane"/>
    <property type="evidence" value="ECO:0007669"/>
    <property type="project" value="UniProtKB-SubCell"/>
</dbReference>
<dbReference type="OrthoDB" id="384184at2"/>
<keyword evidence="6" id="KW-0614">Plasmid</keyword>
<evidence type="ECO:0000256" key="2">
    <source>
        <dbReference type="ARBA" id="ARBA00022692"/>
    </source>
</evidence>
<keyword evidence="4 5" id="KW-0472">Membrane</keyword>
<dbReference type="RefSeq" id="WP_013388710.1">
    <property type="nucleotide sequence ID" value="NC_014633.1"/>
</dbReference>
<evidence type="ECO:0000256" key="3">
    <source>
        <dbReference type="ARBA" id="ARBA00022989"/>
    </source>
</evidence>
<dbReference type="EMBL" id="CP002282">
    <property type="protein sequence ID" value="ADO84051.1"/>
    <property type="molecule type" value="Genomic_DNA"/>
</dbReference>
<dbReference type="AlphaFoldDB" id="E3HCZ5"/>
<keyword evidence="7" id="KW-1185">Reference proteome</keyword>
<comment type="subcellular location">
    <subcellularLocation>
        <location evidence="1">Membrane</location>
        <topology evidence="1">Multi-pass membrane protein</topology>
    </subcellularLocation>
</comment>
<evidence type="ECO:0000256" key="5">
    <source>
        <dbReference type="SAM" id="Phobius"/>
    </source>
</evidence>
<evidence type="ECO:0000313" key="6">
    <source>
        <dbReference type="EMBL" id="ADO84051.1"/>
    </source>
</evidence>
<feature type="transmembrane region" description="Helical" evidence="5">
    <location>
        <begin position="9"/>
        <end position="29"/>
    </location>
</feature>
<evidence type="ECO:0000313" key="7">
    <source>
        <dbReference type="Proteomes" id="UP000006875"/>
    </source>
</evidence>
<protein>
    <recommendedName>
        <fullName evidence="8">DUF697 domain-containing protein</fullName>
    </recommendedName>
</protein>
<keyword evidence="2 5" id="KW-0812">Transmembrane</keyword>
<gene>
    <name evidence="6" type="ordered locus">Ilyop_2290</name>
</gene>
<evidence type="ECO:0000256" key="1">
    <source>
        <dbReference type="ARBA" id="ARBA00004141"/>
    </source>
</evidence>
<feature type="transmembrane region" description="Helical" evidence="5">
    <location>
        <begin position="41"/>
        <end position="63"/>
    </location>
</feature>
<dbReference type="Pfam" id="PF05128">
    <property type="entry name" value="DUF697"/>
    <property type="match status" value="1"/>
</dbReference>
<sequence length="309" mass="34882">MRKILFKSFIPFLIGILIFSFLILLNQLNQLALSSTSLLGSYGYVISWGLFTALGIYTFYPVVRMLTMPKVIKRPDGTSSPEEKREFYFSHKDRIVREYSRKNSHLKDIISQENIEELKEANSIQTIRTALGGIEASMDKEVDSLAKSYATAIFTATALSQNGSLDAIFVLKLQLEMIWKISRVYNQKPKFKELFYLYTGVFSSALASAGISEIPVEEIANTFINSSLKGMPIISRIGSKIIDGVFEGTCNALLCLRVGYIAKGYSKISEDLDEKSIRKSSRMKALRTIKEINYKETIINLVKRDKNDA</sequence>
<keyword evidence="3 5" id="KW-1133">Transmembrane helix</keyword>
<dbReference type="KEGG" id="ipo:Ilyop_2290"/>
<organism evidence="6 7">
    <name type="scientific">Ilyobacter polytropus (strain ATCC 51220 / DSM 2926 / LMG 16218 / CuHBu1)</name>
    <dbReference type="NCBI Taxonomy" id="572544"/>
    <lineage>
        <taxon>Bacteria</taxon>
        <taxon>Fusobacteriati</taxon>
        <taxon>Fusobacteriota</taxon>
        <taxon>Fusobacteriia</taxon>
        <taxon>Fusobacteriales</taxon>
        <taxon>Fusobacteriaceae</taxon>
        <taxon>Ilyobacter</taxon>
    </lineage>
</organism>
<reference evidence="6 7" key="1">
    <citation type="journal article" date="2010" name="Stand. Genomic Sci.">
        <title>Complete genome sequence of Ilyobacter polytropus type strain (CuHbu1).</title>
        <authorList>
            <person name="Sikorski J."/>
            <person name="Chertkov O."/>
            <person name="Lapidus A."/>
            <person name="Nolan M."/>
            <person name="Lucas S."/>
            <person name="Del Rio T.G."/>
            <person name="Tice H."/>
            <person name="Cheng J.F."/>
            <person name="Tapia R."/>
            <person name="Han C."/>
            <person name="Goodwin L."/>
            <person name="Pitluck S."/>
            <person name="Liolios K."/>
            <person name="Ivanova N."/>
            <person name="Mavromatis K."/>
            <person name="Mikhailova N."/>
            <person name="Pati A."/>
            <person name="Chen A."/>
            <person name="Palaniappan K."/>
            <person name="Land M."/>
            <person name="Hauser L."/>
            <person name="Chang Y.J."/>
            <person name="Jeffries C.D."/>
            <person name="Brambilla E."/>
            <person name="Yasawong M."/>
            <person name="Rohde M."/>
            <person name="Pukall R."/>
            <person name="Spring S."/>
            <person name="Goker M."/>
            <person name="Woyke T."/>
            <person name="Bristow J."/>
            <person name="Eisen J.A."/>
            <person name="Markowitz V."/>
            <person name="Hugenholtz P."/>
            <person name="Kyrpides N.C."/>
            <person name="Klenk H.P."/>
        </authorList>
    </citation>
    <scope>NUCLEOTIDE SEQUENCE [LARGE SCALE GENOMIC DNA]</scope>
    <source>
        <strain evidence="7">ATCC 51220 / DSM 2926 / LMG 16218 / CuHBu1</strain>
        <plasmid evidence="7">pILYOP01</plasmid>
    </source>
</reference>
<dbReference type="Proteomes" id="UP000006875">
    <property type="component" value="Plasmid pILYOP01"/>
</dbReference>
<name>E3HCZ5_ILYPC</name>
<evidence type="ECO:0008006" key="8">
    <source>
        <dbReference type="Google" id="ProtNLM"/>
    </source>
</evidence>
<proteinExistence type="predicted"/>
<geneLocation type="plasmid" evidence="6 7">
    <name>pILYOP01</name>
</geneLocation>
<dbReference type="HOGENOM" id="CLU_040277_0_0_0"/>
<dbReference type="InterPro" id="IPR021147">
    <property type="entry name" value="DUF697"/>
</dbReference>